<evidence type="ECO:0000256" key="4">
    <source>
        <dbReference type="ARBA" id="ARBA00022723"/>
    </source>
</evidence>
<gene>
    <name evidence="10" type="ORF">Zmor_026420</name>
</gene>
<keyword evidence="3" id="KW-0963">Cytoplasm</keyword>
<feature type="binding site" evidence="9">
    <location>
        <position position="148"/>
    </location>
    <ligand>
        <name>Zn(2+)</name>
        <dbReference type="ChEBI" id="CHEBI:29105"/>
        <label>2</label>
    </ligand>
</feature>
<dbReference type="Gene3D" id="1.10.150.900">
    <property type="match status" value="1"/>
</dbReference>
<dbReference type="Gene3D" id="3.40.630.10">
    <property type="entry name" value="Zn peptidases"/>
    <property type="match status" value="1"/>
</dbReference>
<dbReference type="EMBL" id="JALNTZ010000008">
    <property type="protein sequence ID" value="KAJ3643726.1"/>
    <property type="molecule type" value="Genomic_DNA"/>
</dbReference>
<organism evidence="10 11">
    <name type="scientific">Zophobas morio</name>
    <dbReference type="NCBI Taxonomy" id="2755281"/>
    <lineage>
        <taxon>Eukaryota</taxon>
        <taxon>Metazoa</taxon>
        <taxon>Ecdysozoa</taxon>
        <taxon>Arthropoda</taxon>
        <taxon>Hexapoda</taxon>
        <taxon>Insecta</taxon>
        <taxon>Pterygota</taxon>
        <taxon>Neoptera</taxon>
        <taxon>Endopterygota</taxon>
        <taxon>Coleoptera</taxon>
        <taxon>Polyphaga</taxon>
        <taxon>Cucujiformia</taxon>
        <taxon>Tenebrionidae</taxon>
        <taxon>Zophobas</taxon>
    </lineage>
</organism>
<dbReference type="InterPro" id="IPR010159">
    <property type="entry name" value="N-acyl_aa_amidohydrolase"/>
</dbReference>
<evidence type="ECO:0000256" key="8">
    <source>
        <dbReference type="PIRSR" id="PIRSR036696-1"/>
    </source>
</evidence>
<evidence type="ECO:0000256" key="6">
    <source>
        <dbReference type="ARBA" id="ARBA00022833"/>
    </source>
</evidence>
<feature type="active site" evidence="8">
    <location>
        <position position="83"/>
    </location>
</feature>
<reference evidence="10" key="1">
    <citation type="journal article" date="2023" name="G3 (Bethesda)">
        <title>Whole genome assemblies of Zophobas morio and Tenebrio molitor.</title>
        <authorList>
            <person name="Kaur S."/>
            <person name="Stinson S.A."/>
            <person name="diCenzo G.C."/>
        </authorList>
    </citation>
    <scope>NUCLEOTIDE SEQUENCE</scope>
    <source>
        <strain evidence="10">QUZm001</strain>
    </source>
</reference>
<dbReference type="AlphaFoldDB" id="A0AA38HUC3"/>
<dbReference type="GO" id="GO:0004046">
    <property type="term" value="F:aminoacylase activity"/>
    <property type="evidence" value="ECO:0007669"/>
    <property type="project" value="UniProtKB-EC"/>
</dbReference>
<dbReference type="Gene3D" id="3.30.70.360">
    <property type="match status" value="1"/>
</dbReference>
<proteinExistence type="predicted"/>
<keyword evidence="4 9" id="KW-0479">Metal-binding</keyword>
<evidence type="ECO:0000256" key="5">
    <source>
        <dbReference type="ARBA" id="ARBA00022801"/>
    </source>
</evidence>
<keyword evidence="6 9" id="KW-0862">Zinc</keyword>
<name>A0AA38HUC3_9CUCU</name>
<feature type="binding site" evidence="9">
    <location>
        <position position="113"/>
    </location>
    <ligand>
        <name>Zn(2+)</name>
        <dbReference type="ChEBI" id="CHEBI:29105"/>
        <label>2</label>
    </ligand>
</feature>
<dbReference type="InterPro" id="IPR001261">
    <property type="entry name" value="ArgE/DapE_CS"/>
</dbReference>
<dbReference type="PANTHER" id="PTHR45892:SF1">
    <property type="entry name" value="AMINOACYLASE-1"/>
    <property type="match status" value="1"/>
</dbReference>
<evidence type="ECO:0000256" key="1">
    <source>
        <dbReference type="ARBA" id="ARBA00004496"/>
    </source>
</evidence>
<accession>A0AA38HUC3</accession>
<evidence type="ECO:0000313" key="11">
    <source>
        <dbReference type="Proteomes" id="UP001168821"/>
    </source>
</evidence>
<dbReference type="NCBIfam" id="TIGR01880">
    <property type="entry name" value="Ac-peptdase-euk"/>
    <property type="match status" value="1"/>
</dbReference>
<keyword evidence="5" id="KW-0378">Hydrolase</keyword>
<evidence type="ECO:0000256" key="2">
    <source>
        <dbReference type="ARBA" id="ARBA00011913"/>
    </source>
</evidence>
<dbReference type="InterPro" id="IPR052083">
    <property type="entry name" value="Aminoacylase-1_M20A"/>
</dbReference>
<dbReference type="InterPro" id="IPR002933">
    <property type="entry name" value="Peptidase_M20"/>
</dbReference>
<feature type="binding site" evidence="9">
    <location>
        <position position="113"/>
    </location>
    <ligand>
        <name>Zn(2+)</name>
        <dbReference type="ChEBI" id="CHEBI:29105"/>
        <label>1</label>
    </ligand>
</feature>
<evidence type="ECO:0000313" key="10">
    <source>
        <dbReference type="EMBL" id="KAJ3643726.1"/>
    </source>
</evidence>
<dbReference type="SUPFAM" id="SSF53187">
    <property type="entry name" value="Zn-dependent exopeptidases"/>
    <property type="match status" value="1"/>
</dbReference>
<dbReference type="EC" id="3.5.1.14" evidence="2"/>
<dbReference type="GO" id="GO:0046872">
    <property type="term" value="F:metal ion binding"/>
    <property type="evidence" value="ECO:0007669"/>
    <property type="project" value="UniProtKB-KW"/>
</dbReference>
<dbReference type="GO" id="GO:0005737">
    <property type="term" value="C:cytoplasm"/>
    <property type="evidence" value="ECO:0007669"/>
    <property type="project" value="UniProtKB-SubCell"/>
</dbReference>
<dbReference type="GO" id="GO:0006520">
    <property type="term" value="P:amino acid metabolic process"/>
    <property type="evidence" value="ECO:0007669"/>
    <property type="project" value="InterPro"/>
</dbReference>
<comment type="caution">
    <text evidence="10">The sequence shown here is derived from an EMBL/GenBank/DDBJ whole genome shotgun (WGS) entry which is preliminary data.</text>
</comment>
<feature type="binding site" evidence="9">
    <location>
        <position position="81"/>
    </location>
    <ligand>
        <name>Zn(2+)</name>
        <dbReference type="ChEBI" id="CHEBI:29105"/>
        <label>1</label>
    </ligand>
</feature>
<dbReference type="PANTHER" id="PTHR45892">
    <property type="entry name" value="AMINOACYLASE-1"/>
    <property type="match status" value="1"/>
</dbReference>
<evidence type="ECO:0000256" key="3">
    <source>
        <dbReference type="ARBA" id="ARBA00022490"/>
    </source>
</evidence>
<comment type="cofactor">
    <cofactor evidence="9">
        <name>Zn(2+)</name>
        <dbReference type="ChEBI" id="CHEBI:29105"/>
    </cofactor>
    <text evidence="9">Binds 2 Zn(2+) ions per subunit.</text>
</comment>
<dbReference type="Pfam" id="PF01546">
    <property type="entry name" value="Peptidase_M20"/>
    <property type="match status" value="1"/>
</dbReference>
<keyword evidence="11" id="KW-1185">Reference proteome</keyword>
<sequence length="402" mass="46522">MSVHMNRDNDVFAINNFRSYLRINTAQPGAQYGPCVDFLEFHARQLRLRLEKLEIVSGKIIVLMKWLGTEPDLPAILLNSHMDVTRVFDEWDNDPYSVVRGGEDRVYARGAQDSKCVGMQYLEAVRRLKLANKRLKRTIYITFMPDAEIGGLDGMYKFVHSPHFAKLNIGYALDAGMATPDDDITVFFGERCFWNVRIHCPGDLGDGSLILANSAGEKMTRVLKKFFTFRLEEMQKLKDNPEWTLANVVTMNLTKIEGGPDLNNMLKSEFVLIFDCRIPLERQNIEDFHTTMVQWCRDISGDIRIDYLAKEQQVPHTQLNDKYWRAIKYEVRGFDLEIHSEVFPGRTDRRHLREIGVPVVGFSPIIRTLPLLHDSDEHIDIENFLQGIRIYYFLLSRMGNLP</sequence>
<protein>
    <recommendedName>
        <fullName evidence="2">N-acyl-aliphatic-L-amino acid amidohydrolase</fullName>
        <ecNumber evidence="2">3.5.1.14</ecNumber>
    </recommendedName>
    <alternativeName>
        <fullName evidence="7">N-acyl-L-amino-acid amidohydrolase</fullName>
    </alternativeName>
</protein>
<dbReference type="PIRSF" id="PIRSF036696">
    <property type="entry name" value="ACY-1"/>
    <property type="match status" value="1"/>
</dbReference>
<comment type="subcellular location">
    <subcellularLocation>
        <location evidence="1">Cytoplasm</location>
    </subcellularLocation>
</comment>
<evidence type="ECO:0000256" key="9">
    <source>
        <dbReference type="PIRSR" id="PIRSR036696-2"/>
    </source>
</evidence>
<dbReference type="PROSITE" id="PS00758">
    <property type="entry name" value="ARGE_DAPE_CPG2_1"/>
    <property type="match status" value="1"/>
</dbReference>
<evidence type="ECO:0000256" key="7">
    <source>
        <dbReference type="ARBA" id="ARBA00029656"/>
    </source>
</evidence>
<dbReference type="Proteomes" id="UP001168821">
    <property type="component" value="Unassembled WGS sequence"/>
</dbReference>
<feature type="binding site" evidence="9">
    <location>
        <position position="373"/>
    </location>
    <ligand>
        <name>Zn(2+)</name>
        <dbReference type="ChEBI" id="CHEBI:29105"/>
        <label>2</label>
    </ligand>
</feature>